<evidence type="ECO:0000313" key="2">
    <source>
        <dbReference type="EMBL" id="MFD1307575.1"/>
    </source>
</evidence>
<dbReference type="Gene3D" id="3.40.50.720">
    <property type="entry name" value="NAD(P)-binding Rossmann-like Domain"/>
    <property type="match status" value="1"/>
</dbReference>
<protein>
    <submittedName>
        <fullName evidence="2">Uncharacterized protein</fullName>
    </submittedName>
</protein>
<name>A0ABW3XDY4_9ACTN</name>
<feature type="region of interest" description="Disordered" evidence="1">
    <location>
        <begin position="81"/>
        <end position="103"/>
    </location>
</feature>
<sequence length="103" mass="10976">MTGNRGGQARLGTWVTTAVCDVRDAERIAEVFDGCPLPGVLVNNAAANLPVPAEDMTPNAWWTVVGITPTETVLMTREFGRGAGARPVGPRPLHRLPVSRRTG</sequence>
<dbReference type="SUPFAM" id="SSF51735">
    <property type="entry name" value="NAD(P)-binding Rossmann-fold domains"/>
    <property type="match status" value="1"/>
</dbReference>
<dbReference type="EMBL" id="JBHTMM010000019">
    <property type="protein sequence ID" value="MFD1307575.1"/>
    <property type="molecule type" value="Genomic_DNA"/>
</dbReference>
<evidence type="ECO:0000256" key="1">
    <source>
        <dbReference type="SAM" id="MobiDB-lite"/>
    </source>
</evidence>
<organism evidence="2 3">
    <name type="scientific">Streptomyces kaempferi</name>
    <dbReference type="NCBI Taxonomy" id="333725"/>
    <lineage>
        <taxon>Bacteria</taxon>
        <taxon>Bacillati</taxon>
        <taxon>Actinomycetota</taxon>
        <taxon>Actinomycetes</taxon>
        <taxon>Kitasatosporales</taxon>
        <taxon>Streptomycetaceae</taxon>
        <taxon>Streptomyces</taxon>
    </lineage>
</organism>
<feature type="compositionally biased region" description="Basic residues" evidence="1">
    <location>
        <begin position="92"/>
        <end position="103"/>
    </location>
</feature>
<dbReference type="RefSeq" id="WP_365224700.1">
    <property type="nucleotide sequence ID" value="NZ_JBHSKH010000136.1"/>
</dbReference>
<dbReference type="InterPro" id="IPR036291">
    <property type="entry name" value="NAD(P)-bd_dom_sf"/>
</dbReference>
<gene>
    <name evidence="2" type="ORF">ACFQ5X_17175</name>
</gene>
<proteinExistence type="predicted"/>
<comment type="caution">
    <text evidence="2">The sequence shown here is derived from an EMBL/GenBank/DDBJ whole genome shotgun (WGS) entry which is preliminary data.</text>
</comment>
<reference evidence="3" key="1">
    <citation type="journal article" date="2019" name="Int. J. Syst. Evol. Microbiol.">
        <title>The Global Catalogue of Microorganisms (GCM) 10K type strain sequencing project: providing services to taxonomists for standard genome sequencing and annotation.</title>
        <authorList>
            <consortium name="The Broad Institute Genomics Platform"/>
            <consortium name="The Broad Institute Genome Sequencing Center for Infectious Disease"/>
            <person name="Wu L."/>
            <person name="Ma J."/>
        </authorList>
    </citation>
    <scope>NUCLEOTIDE SEQUENCE [LARGE SCALE GENOMIC DNA]</scope>
    <source>
        <strain evidence="3">CGMCC 4.7020</strain>
    </source>
</reference>
<accession>A0ABW3XDY4</accession>
<evidence type="ECO:0000313" key="3">
    <source>
        <dbReference type="Proteomes" id="UP001597058"/>
    </source>
</evidence>
<keyword evidence="3" id="KW-1185">Reference proteome</keyword>
<dbReference type="Proteomes" id="UP001597058">
    <property type="component" value="Unassembled WGS sequence"/>
</dbReference>